<evidence type="ECO:0000256" key="3">
    <source>
        <dbReference type="ARBA" id="ARBA00005684"/>
    </source>
</evidence>
<dbReference type="Proteomes" id="UP000265515">
    <property type="component" value="Unassembled WGS sequence"/>
</dbReference>
<keyword evidence="8" id="KW-0119">Carbohydrate metabolism</keyword>
<evidence type="ECO:0000256" key="6">
    <source>
        <dbReference type="ARBA" id="ARBA00022676"/>
    </source>
</evidence>
<evidence type="ECO:0000256" key="5">
    <source>
        <dbReference type="ARBA" id="ARBA00022490"/>
    </source>
</evidence>
<comment type="catalytic activity">
    <reaction evidence="1">
        <text>Transfers a segment of a (1-&gt;4)-alpha-D-glucan to a new position in an acceptor, which may be glucose or a (1-&gt;4)-alpha-D-glucan.</text>
        <dbReference type="EC" id="2.4.1.25"/>
    </reaction>
</comment>
<organism evidence="13 14">
    <name type="scientific">Chara braunii</name>
    <name type="common">Braun's stonewort</name>
    <dbReference type="NCBI Taxonomy" id="69332"/>
    <lineage>
        <taxon>Eukaryota</taxon>
        <taxon>Viridiplantae</taxon>
        <taxon>Streptophyta</taxon>
        <taxon>Charophyceae</taxon>
        <taxon>Charales</taxon>
        <taxon>Characeae</taxon>
        <taxon>Chara</taxon>
    </lineage>
</organism>
<feature type="region of interest" description="Disordered" evidence="11">
    <location>
        <begin position="36"/>
        <end position="59"/>
    </location>
</feature>
<keyword evidence="14" id="KW-1185">Reference proteome</keyword>
<keyword evidence="7" id="KW-0808">Transferase</keyword>
<dbReference type="Gramene" id="GBG70561">
    <property type="protein sequence ID" value="GBG70561"/>
    <property type="gene ID" value="CBR_g6687"/>
</dbReference>
<evidence type="ECO:0000256" key="8">
    <source>
        <dbReference type="ARBA" id="ARBA00023277"/>
    </source>
</evidence>
<evidence type="ECO:0000256" key="1">
    <source>
        <dbReference type="ARBA" id="ARBA00000439"/>
    </source>
</evidence>
<dbReference type="STRING" id="69332.A0A388KKH8"/>
<dbReference type="InterPro" id="IPR013783">
    <property type="entry name" value="Ig-like_fold"/>
</dbReference>
<dbReference type="SUPFAM" id="SSF49452">
    <property type="entry name" value="Starch-binding domain-like"/>
    <property type="match status" value="2"/>
</dbReference>
<evidence type="ECO:0000256" key="2">
    <source>
        <dbReference type="ARBA" id="ARBA00004496"/>
    </source>
</evidence>
<evidence type="ECO:0000256" key="11">
    <source>
        <dbReference type="SAM" id="MobiDB-lite"/>
    </source>
</evidence>
<feature type="domain" description="CBM20" evidence="12">
    <location>
        <begin position="57"/>
        <end position="173"/>
    </location>
</feature>
<evidence type="ECO:0000259" key="12">
    <source>
        <dbReference type="PROSITE" id="PS51166"/>
    </source>
</evidence>
<dbReference type="InterPro" id="IPR013784">
    <property type="entry name" value="Carb-bd-like_fold"/>
</dbReference>
<dbReference type="Gene3D" id="3.20.20.80">
    <property type="entry name" value="Glycosidases"/>
    <property type="match status" value="2"/>
</dbReference>
<dbReference type="PROSITE" id="PS51166">
    <property type="entry name" value="CBM20"/>
    <property type="match status" value="2"/>
</dbReference>
<dbReference type="InterPro" id="IPR002044">
    <property type="entry name" value="CBM20"/>
</dbReference>
<dbReference type="EC" id="2.4.1.25" evidence="4"/>
<dbReference type="Gene3D" id="2.60.40.10">
    <property type="entry name" value="Immunoglobulins"/>
    <property type="match status" value="2"/>
</dbReference>
<comment type="similarity">
    <text evidence="3">Belongs to the disproportionating enzyme family.</text>
</comment>
<dbReference type="AlphaFoldDB" id="A0A388KKH8"/>
<reference evidence="13 14" key="1">
    <citation type="journal article" date="2018" name="Cell">
        <title>The Chara Genome: Secondary Complexity and Implications for Plant Terrestrialization.</title>
        <authorList>
            <person name="Nishiyama T."/>
            <person name="Sakayama H."/>
            <person name="Vries J.D."/>
            <person name="Buschmann H."/>
            <person name="Saint-Marcoux D."/>
            <person name="Ullrich K.K."/>
            <person name="Haas F.B."/>
            <person name="Vanderstraeten L."/>
            <person name="Becker D."/>
            <person name="Lang D."/>
            <person name="Vosolsobe S."/>
            <person name="Rombauts S."/>
            <person name="Wilhelmsson P.K.I."/>
            <person name="Janitza P."/>
            <person name="Kern R."/>
            <person name="Heyl A."/>
            <person name="Rumpler F."/>
            <person name="Villalobos L.I.A.C."/>
            <person name="Clay J.M."/>
            <person name="Skokan R."/>
            <person name="Toyoda A."/>
            <person name="Suzuki Y."/>
            <person name="Kagoshima H."/>
            <person name="Schijlen E."/>
            <person name="Tajeshwar N."/>
            <person name="Catarino B."/>
            <person name="Hetherington A.J."/>
            <person name="Saltykova A."/>
            <person name="Bonnot C."/>
            <person name="Breuninger H."/>
            <person name="Symeonidi A."/>
            <person name="Radhakrishnan G.V."/>
            <person name="Van Nieuwerburgh F."/>
            <person name="Deforce D."/>
            <person name="Chang C."/>
            <person name="Karol K.G."/>
            <person name="Hedrich R."/>
            <person name="Ulvskov P."/>
            <person name="Glockner G."/>
            <person name="Delwiche C.F."/>
            <person name="Petrasek J."/>
            <person name="Van de Peer Y."/>
            <person name="Friml J."/>
            <person name="Beilby M."/>
            <person name="Dolan L."/>
            <person name="Kohara Y."/>
            <person name="Sugano S."/>
            <person name="Fujiyama A."/>
            <person name="Delaux P.-M."/>
            <person name="Quint M."/>
            <person name="TheiBen G."/>
            <person name="Hagemann M."/>
            <person name="Harholt J."/>
            <person name="Dunand C."/>
            <person name="Zachgo S."/>
            <person name="Langdale J."/>
            <person name="Maumus F."/>
            <person name="Straeten D.V.D."/>
            <person name="Gould S.B."/>
            <person name="Rensing S.A."/>
        </authorList>
    </citation>
    <scope>NUCLEOTIDE SEQUENCE [LARGE SCALE GENOMIC DNA]</scope>
    <source>
        <strain evidence="13 14">S276</strain>
    </source>
</reference>
<dbReference type="PANTHER" id="PTHR32518:SF3">
    <property type="entry name" value="4-ALPHA-GLUCANOTRANSFERASE"/>
    <property type="match status" value="1"/>
</dbReference>
<evidence type="ECO:0000256" key="9">
    <source>
        <dbReference type="ARBA" id="ARBA00031423"/>
    </source>
</evidence>
<evidence type="ECO:0000313" key="13">
    <source>
        <dbReference type="EMBL" id="GBG70561.1"/>
    </source>
</evidence>
<keyword evidence="6" id="KW-0328">Glycosyltransferase</keyword>
<evidence type="ECO:0000256" key="10">
    <source>
        <dbReference type="ARBA" id="ARBA00031501"/>
    </source>
</evidence>
<dbReference type="InterPro" id="IPR017853">
    <property type="entry name" value="GH"/>
</dbReference>
<dbReference type="Pfam" id="PF00686">
    <property type="entry name" value="CBM_20"/>
    <property type="match status" value="1"/>
</dbReference>
<dbReference type="PANTHER" id="PTHR32518">
    <property type="match status" value="1"/>
</dbReference>
<feature type="domain" description="CBM20" evidence="12">
    <location>
        <begin position="216"/>
        <end position="329"/>
    </location>
</feature>
<dbReference type="GO" id="GO:0000025">
    <property type="term" value="P:maltose catabolic process"/>
    <property type="evidence" value="ECO:0007669"/>
    <property type="project" value="EnsemblPlants"/>
</dbReference>
<dbReference type="GO" id="GO:0010297">
    <property type="term" value="F:heteropolysaccharide binding"/>
    <property type="evidence" value="ECO:0007669"/>
    <property type="project" value="EnsemblPlants"/>
</dbReference>
<dbReference type="Pfam" id="PF02446">
    <property type="entry name" value="Glyco_hydro_77"/>
    <property type="match status" value="1"/>
</dbReference>
<dbReference type="GO" id="GO:0004134">
    <property type="term" value="F:4-alpha-glucanotransferase activity"/>
    <property type="evidence" value="ECO:0007669"/>
    <property type="project" value="UniProtKB-EC"/>
</dbReference>
<accession>A0A388KKH8</accession>
<dbReference type="EMBL" id="BFEA01000132">
    <property type="protein sequence ID" value="GBG70561.1"/>
    <property type="molecule type" value="Genomic_DNA"/>
</dbReference>
<keyword evidence="5" id="KW-0963">Cytoplasm</keyword>
<comment type="subcellular location">
    <subcellularLocation>
        <location evidence="2">Cytoplasm</location>
    </subcellularLocation>
</comment>
<dbReference type="OMA" id="HYEFKED"/>
<sequence>MMEIMSWRIRRGFVLVVSRVFSPPLGVRRGRESFPRGWANPSATGKATAREGGGGGGGGGGGDPCCWGCGQGRESGRGNGTIMEVADGLGPLFGEWDAQRGISMDPRHEGDELMWHAHVEIDEGAETYFEYSYCVIDEERNVLRKEVVGPRRLRLPRGLPDSASCEVMDYWQDGSSPEVLLSREAFQRVILGPTEFDYVDEEEMRAEDPRLDTFQFNQRESVIVRFTTKCSYLEEGQEVYVQGNSAALGNWESHHLGVRLHRVTQFEYEAYVIVPLQDFPITYKYMLKVGNAERFQERGPDRRLDLDLQPGFRVVIVADSHIRAMCWRGAGVAVPVFSLRTDEGVGVGEFLDLMPLIDFAAKTGMRLVQILPVNDTSVHGMWWDSYPYSSLSVFALHPLYLRLQKLTTDFPDDIWLELERERSELNQLRDVDYEAVMAVKLAIAKKIFLREQKAFLSSEHFRVFFNENKGWLEPYAAFCFLRDLFGTSDHTQWGKLSHFSRSILERLVSPESDHYTSIAFSYYLQYHLHYQLMEVSDHARACRVVLKGDLPIGVDRHSVDTWVHPKLFRMDTSTGAPPDFFDERGQNWGFPTYNWEEMARDNYRWWQDRLGQMSKYFTAYRIDHVLGFFRIWELPSHTTTGKLGRFRPAYPLTQSELEVEGLWDFEKLSKPYVRSHVLKDIFGTRWNEVAARYFHEYAPSCYEFRDDYNTEQKIASALRCKENSPDWLEKELAQTKEGLLELLQNVVLIRDTDNSRAFHPTFNMENTRSFRDLDEHSKQVLLSKHTNYFYHRQDNLWRENALKTLPQLIDASRMLPCVEDLGMIPACVKPVLNELGLLGLRIQRMLGGPGREFGIPVEYEYATVCSPSCHDTSTMRGWWEEDEGRRQRYHVKVLDKSLPCPAKCTPEISRAIIQQHLDSPSIWAVFPIQDLMALREEYARRPAQEETVNNPRNNRHYWKYRVHVTMDTLLEDHSLVTQLQDMILTSKRCSAAGMPANGHIADPRLLD</sequence>
<evidence type="ECO:0000256" key="4">
    <source>
        <dbReference type="ARBA" id="ARBA00012560"/>
    </source>
</evidence>
<dbReference type="GO" id="GO:2001070">
    <property type="term" value="F:starch binding"/>
    <property type="evidence" value="ECO:0007669"/>
    <property type="project" value="InterPro"/>
</dbReference>
<gene>
    <name evidence="13" type="ORF">CBR_g6687</name>
</gene>
<dbReference type="InterPro" id="IPR003385">
    <property type="entry name" value="Glyco_hydro_77"/>
</dbReference>
<protein>
    <recommendedName>
        <fullName evidence="4">4-alpha-glucanotransferase</fullName>
        <ecNumber evidence="4">2.4.1.25</ecNumber>
    </recommendedName>
    <alternativeName>
        <fullName evidence="9">Amylomaltase</fullName>
    </alternativeName>
    <alternativeName>
        <fullName evidence="10">Disproportionating enzyme</fullName>
    </alternativeName>
</protein>
<dbReference type="OrthoDB" id="6123450at2759"/>
<dbReference type="SUPFAM" id="SSF51445">
    <property type="entry name" value="(Trans)glycosidases"/>
    <property type="match status" value="1"/>
</dbReference>
<name>A0A388KKH8_CHABU</name>
<dbReference type="GO" id="GO:0005829">
    <property type="term" value="C:cytosol"/>
    <property type="evidence" value="ECO:0007669"/>
    <property type="project" value="EnsemblPlants"/>
</dbReference>
<evidence type="ECO:0000256" key="7">
    <source>
        <dbReference type="ARBA" id="ARBA00022679"/>
    </source>
</evidence>
<evidence type="ECO:0000313" key="14">
    <source>
        <dbReference type="Proteomes" id="UP000265515"/>
    </source>
</evidence>
<comment type="caution">
    <text evidence="13">The sequence shown here is derived from an EMBL/GenBank/DDBJ whole genome shotgun (WGS) entry which is preliminary data.</text>
</comment>
<dbReference type="SMART" id="SM01065">
    <property type="entry name" value="CBM_2"/>
    <property type="match status" value="1"/>
</dbReference>
<proteinExistence type="inferred from homology"/>